<feature type="region of interest" description="Disordered" evidence="2">
    <location>
        <begin position="535"/>
        <end position="560"/>
    </location>
</feature>
<dbReference type="Pfam" id="PF02141">
    <property type="entry name" value="DENN"/>
    <property type="match status" value="1"/>
</dbReference>
<dbReference type="PANTHER" id="PTHR12296">
    <property type="entry name" value="DENN DOMAIN-CONTAINING PROTEIN 4"/>
    <property type="match status" value="1"/>
</dbReference>
<gene>
    <name evidence="4" type="ORF">CCMP2556_LOCUS8672</name>
</gene>
<sequence>MALQGAAVGASAALGCGTIGLAVYSNIASYLAQRERPAEEEAPDCSMQIIATVGSVSRQVFGAPGLVRAAYTDPVEELRKATAGNEKFASAEFSVAGQALESGYACFNGEVIRAGPSFELCSPIVALGGAKVQRDGKTVTVLPKQTPSLLIQLPSEAEAENWDKWLQTATKKENPIQRLHDVLTEAHDLEKHLSDMHNQMKRHKTKAPHHGHGHHGEPSPAASTPVSPAAGDAAARPEVPGMPEMIEEMKQQLMLKESVEAALQQKISYMELQLRQKDQEIDYFKAQLEVARANLKTAEGPSADQLKRTEEALVQERGNAVAQAKALAELQVQFKRLQDQPSQHEAISRAQQEELMQLRGELRRLEEERNSARMSLANQALQLSASSEEQEHLRQALLAAQAEISCHKELLESRQRELLEAKRNAPTPRDHSEAQSTPTSKLSHSELQVLRTHMQSAVRRALEGAEQGAPEYQQKLQELDDKLVELSPTRWRSGEGSGYVLVGMERPSELSPREISPRPGTLSVSQVYATPTLPSAFGMDLNQDSGEVSRPRRRPSPVEVAPPVRMALSAEPTPAVSLPTTSSQPGSVNLPLPVTSLQTVTRPSGTVNLSASYRSVAPSVAPTALGPIVQPMRSMEVLPAAQMAANAMAASGSSWGAPNWLDARPAAFRSTQTRLVGPLAGKGGKECVEERQAARDAVRGNWFASTRGVAHDDQLMAANTRLIRYLAVLGLEPLEPEALEAALKSEEGLKAVTLERFPQEDDDVPLSPVLSPLPDFCFKDGLRLEEHKPSPSPSFTSVVFTSSSGGRLHVACLMVHERMERSGGGYVYAPKALCLVSLFPCLELLRSLLSDLVLAARADQEMQRFTGEPCDPSERLVFRLVSQIFYELPLPPNRHTMVTLTAGLKEVTILDQEGFSSKTPGTGGFTRDFSFRPLVAFLSVNSSISHTATMRILTVEETKHGGLELTTTQPCTAGRAAVDAADRMGRRKEREEDGPDPAVILEALRALLFPLEWVSWRGLSLRPTSVKTQDEHVYLPILPPSFRWALESPAPFLMGMAGKAPLASELAEDAGHSDATSGFSPAPGMGRCKMV</sequence>
<evidence type="ECO:0000313" key="4">
    <source>
        <dbReference type="EMBL" id="CAK9007036.1"/>
    </source>
</evidence>
<name>A0ABP0IY53_9DINO</name>
<dbReference type="Proteomes" id="UP001642484">
    <property type="component" value="Unassembled WGS sequence"/>
</dbReference>
<feature type="compositionally biased region" description="Low complexity" evidence="2">
    <location>
        <begin position="218"/>
        <end position="230"/>
    </location>
</feature>
<dbReference type="InterPro" id="IPR001194">
    <property type="entry name" value="cDENN_dom"/>
</dbReference>
<dbReference type="EMBL" id="CAXAMN010003958">
    <property type="protein sequence ID" value="CAK9007036.1"/>
    <property type="molecule type" value="Genomic_DNA"/>
</dbReference>
<feature type="compositionally biased region" description="Polar residues" evidence="2">
    <location>
        <begin position="434"/>
        <end position="446"/>
    </location>
</feature>
<feature type="region of interest" description="Disordered" evidence="2">
    <location>
        <begin position="421"/>
        <end position="446"/>
    </location>
</feature>
<dbReference type="InterPro" id="IPR043153">
    <property type="entry name" value="DENN_C"/>
</dbReference>
<comment type="caution">
    <text evidence="4">The sequence shown here is derived from an EMBL/GenBank/DDBJ whole genome shotgun (WGS) entry which is preliminary data.</text>
</comment>
<proteinExistence type="predicted"/>
<dbReference type="InterPro" id="IPR051696">
    <property type="entry name" value="DENN_Domain_GEFs"/>
</dbReference>
<dbReference type="InterPro" id="IPR005113">
    <property type="entry name" value="uDENN_dom"/>
</dbReference>
<evidence type="ECO:0000256" key="2">
    <source>
        <dbReference type="SAM" id="MobiDB-lite"/>
    </source>
</evidence>
<dbReference type="PANTHER" id="PTHR12296:SF21">
    <property type="entry name" value="DENN DOMAIN-CONTAINING PROTEIN 3"/>
    <property type="match status" value="1"/>
</dbReference>
<feature type="domain" description="uDENN" evidence="3">
    <location>
        <begin position="719"/>
        <end position="816"/>
    </location>
</feature>
<feature type="region of interest" description="Disordered" evidence="2">
    <location>
        <begin position="198"/>
        <end position="237"/>
    </location>
</feature>
<evidence type="ECO:0000259" key="3">
    <source>
        <dbReference type="SMART" id="SM00800"/>
    </source>
</evidence>
<dbReference type="SMART" id="SM00800">
    <property type="entry name" value="uDENN"/>
    <property type="match status" value="1"/>
</dbReference>
<reference evidence="4 5" key="1">
    <citation type="submission" date="2024-02" db="EMBL/GenBank/DDBJ databases">
        <authorList>
            <person name="Chen Y."/>
            <person name="Shah S."/>
            <person name="Dougan E. K."/>
            <person name="Thang M."/>
            <person name="Chan C."/>
        </authorList>
    </citation>
    <scope>NUCLEOTIDE SEQUENCE [LARGE SCALE GENOMIC DNA]</scope>
</reference>
<dbReference type="Gene3D" id="3.40.50.11500">
    <property type="match status" value="1"/>
</dbReference>
<keyword evidence="1" id="KW-0175">Coiled coil</keyword>
<dbReference type="Pfam" id="PF03456">
    <property type="entry name" value="uDENN"/>
    <property type="match status" value="1"/>
</dbReference>
<accession>A0ABP0IY53</accession>
<evidence type="ECO:0000256" key="1">
    <source>
        <dbReference type="SAM" id="Coils"/>
    </source>
</evidence>
<evidence type="ECO:0000313" key="5">
    <source>
        <dbReference type="Proteomes" id="UP001642484"/>
    </source>
</evidence>
<dbReference type="Gene3D" id="3.30.450.200">
    <property type="match status" value="1"/>
</dbReference>
<feature type="coiled-coil region" evidence="1">
    <location>
        <begin position="320"/>
        <end position="382"/>
    </location>
</feature>
<feature type="compositionally biased region" description="Basic and acidic residues" evidence="2">
    <location>
        <begin position="421"/>
        <end position="433"/>
    </location>
</feature>
<feature type="compositionally biased region" description="Basic residues" evidence="2">
    <location>
        <begin position="199"/>
        <end position="213"/>
    </location>
</feature>
<organism evidence="4 5">
    <name type="scientific">Durusdinium trenchii</name>
    <dbReference type="NCBI Taxonomy" id="1381693"/>
    <lineage>
        <taxon>Eukaryota</taxon>
        <taxon>Sar</taxon>
        <taxon>Alveolata</taxon>
        <taxon>Dinophyceae</taxon>
        <taxon>Suessiales</taxon>
        <taxon>Symbiodiniaceae</taxon>
        <taxon>Durusdinium</taxon>
    </lineage>
</organism>
<protein>
    <recommendedName>
        <fullName evidence="3">uDENN domain-containing protein</fullName>
    </recommendedName>
</protein>
<keyword evidence="5" id="KW-1185">Reference proteome</keyword>